<dbReference type="AlphaFoldDB" id="A0A1G6B704"/>
<gene>
    <name evidence="2" type="ORF">SAMN02910293_00836</name>
</gene>
<dbReference type="Proteomes" id="UP000182508">
    <property type="component" value="Unassembled WGS sequence"/>
</dbReference>
<dbReference type="InterPro" id="IPR021462">
    <property type="entry name" value="DUF3114"/>
</dbReference>
<evidence type="ECO:0000313" key="3">
    <source>
        <dbReference type="Proteomes" id="UP000182508"/>
    </source>
</evidence>
<keyword evidence="1" id="KW-1133">Transmembrane helix</keyword>
<keyword evidence="1" id="KW-0472">Membrane</keyword>
<dbReference type="EMBL" id="FMXP01000009">
    <property type="protein sequence ID" value="SDB16396.1"/>
    <property type="molecule type" value="Genomic_DNA"/>
</dbReference>
<protein>
    <recommendedName>
        <fullName evidence="4">DUF3114 domain-containing protein</fullName>
    </recommendedName>
</protein>
<reference evidence="2 3" key="1">
    <citation type="submission" date="2016-10" db="EMBL/GenBank/DDBJ databases">
        <authorList>
            <person name="de Groot N.N."/>
        </authorList>
    </citation>
    <scope>NUCLEOTIDE SEQUENCE [LARGE SCALE GENOMIC DNA]</scope>
    <source>
        <strain evidence="2 3">A-4</strain>
    </source>
</reference>
<keyword evidence="1" id="KW-0812">Transmembrane</keyword>
<organism evidence="2 3">
    <name type="scientific">Streptococcus henryi</name>
    <dbReference type="NCBI Taxonomy" id="439219"/>
    <lineage>
        <taxon>Bacteria</taxon>
        <taxon>Bacillati</taxon>
        <taxon>Bacillota</taxon>
        <taxon>Bacilli</taxon>
        <taxon>Lactobacillales</taxon>
        <taxon>Streptococcaceae</taxon>
        <taxon>Streptococcus</taxon>
    </lineage>
</organism>
<accession>A0A1G6B704</accession>
<evidence type="ECO:0008006" key="4">
    <source>
        <dbReference type="Google" id="ProtNLM"/>
    </source>
</evidence>
<keyword evidence="3" id="KW-1185">Reference proteome</keyword>
<dbReference type="STRING" id="439219.SAMN02910293_00836"/>
<evidence type="ECO:0000256" key="1">
    <source>
        <dbReference type="SAM" id="Phobius"/>
    </source>
</evidence>
<dbReference type="Pfam" id="PF11311">
    <property type="entry name" value="DUF3114"/>
    <property type="match status" value="1"/>
</dbReference>
<feature type="transmembrane region" description="Helical" evidence="1">
    <location>
        <begin position="6"/>
        <end position="25"/>
    </location>
</feature>
<proteinExistence type="predicted"/>
<evidence type="ECO:0000313" key="2">
    <source>
        <dbReference type="EMBL" id="SDB16396.1"/>
    </source>
</evidence>
<name>A0A1G6B704_9STRE</name>
<sequence length="408" mass="46627">MKTTITIIRNIISLCLISFLIFFCWKHEVRNTHFEEAYKPYRPLFERLAEKNSDYQSLSILDKIPLRREILKESKSLSDLGWSQETIATAYIDHLQIKSPENGGLDLLKKDLKETRIVASPAFNKLWMAEKGTSTAQAKHKLHILLNTVGLQSDLSGQKKENLQFLKSFDDSLSPDSSFWQDLASLVQLAFPDDSLVEDKTFNRHMHQLRYIISAQQATWVRQHFAKEGESDAQALAFYLTRLSDDSYSLTESARYHNKVGISRDANGDLVPIYADNKAQTNIKILVNFHSEFILSESGHFLFSLDTENPTTNSIVNSASFNYANQNDELHRQLDVNTAKIFDPDFLVQTLSNGDKPFVAPDIKQQKDKKNPIYSRDGKSTKQLIKAARKKFKKLLNKYQKALADTSP</sequence>